<accession>A0A448VHI2</accession>
<keyword evidence="2" id="KW-0732">Signal</keyword>
<sequence>MKKIAVALLVASTLAACASPNSVGNLAIGDDSMAINAGRNRAEAQVSRAQLEQHRRQRANTSEELALEREKRRNKHEGMRETMGTTAGALGILNGIVGTITHIKHAF</sequence>
<protein>
    <submittedName>
        <fullName evidence="3">Putative secreted protein</fullName>
    </submittedName>
</protein>
<evidence type="ECO:0000256" key="2">
    <source>
        <dbReference type="SAM" id="SignalP"/>
    </source>
</evidence>
<dbReference type="KEGG" id="nwe:SAMEA3174300_0748"/>
<evidence type="ECO:0000256" key="1">
    <source>
        <dbReference type="SAM" id="MobiDB-lite"/>
    </source>
</evidence>
<feature type="chain" id="PRO_5019191247" evidence="2">
    <location>
        <begin position="19"/>
        <end position="107"/>
    </location>
</feature>
<proteinExistence type="predicted"/>
<dbReference type="PROSITE" id="PS51257">
    <property type="entry name" value="PROKAR_LIPOPROTEIN"/>
    <property type="match status" value="1"/>
</dbReference>
<dbReference type="NCBIfam" id="NF046038">
    <property type="entry name" value="NGK_0946_fam"/>
    <property type="match status" value="1"/>
</dbReference>
<feature type="signal peptide" evidence="2">
    <location>
        <begin position="1"/>
        <end position="18"/>
    </location>
</feature>
<evidence type="ECO:0000313" key="4">
    <source>
        <dbReference type="Proteomes" id="UP000272771"/>
    </source>
</evidence>
<feature type="region of interest" description="Disordered" evidence="1">
    <location>
        <begin position="51"/>
        <end position="83"/>
    </location>
</feature>
<organism evidence="3 4">
    <name type="scientific">Neisseria weaveri</name>
    <dbReference type="NCBI Taxonomy" id="28091"/>
    <lineage>
        <taxon>Bacteria</taxon>
        <taxon>Pseudomonadati</taxon>
        <taxon>Pseudomonadota</taxon>
        <taxon>Betaproteobacteria</taxon>
        <taxon>Neisseriales</taxon>
        <taxon>Neisseriaceae</taxon>
        <taxon>Neisseria</taxon>
    </lineage>
</organism>
<keyword evidence="4" id="KW-1185">Reference proteome</keyword>
<reference evidence="3 4" key="1">
    <citation type="submission" date="2018-12" db="EMBL/GenBank/DDBJ databases">
        <authorList>
            <consortium name="Pathogen Informatics"/>
        </authorList>
    </citation>
    <scope>NUCLEOTIDE SEQUENCE [LARGE SCALE GENOMIC DNA]</scope>
    <source>
        <strain evidence="3 4">NCTC12742</strain>
    </source>
</reference>
<evidence type="ECO:0000313" key="3">
    <source>
        <dbReference type="EMBL" id="VEJ49226.1"/>
    </source>
</evidence>
<dbReference type="OrthoDB" id="8607143at2"/>
<name>A0A448VHI2_9NEIS</name>
<dbReference type="AlphaFoldDB" id="A0A448VHI2"/>
<dbReference type="Proteomes" id="UP000272771">
    <property type="component" value="Chromosome"/>
</dbReference>
<gene>
    <name evidence="3" type="ORF">NCTC12742_00092</name>
</gene>
<dbReference type="EMBL" id="LR134533">
    <property type="protein sequence ID" value="VEJ49226.1"/>
    <property type="molecule type" value="Genomic_DNA"/>
</dbReference>
<feature type="compositionally biased region" description="Basic and acidic residues" evidence="1">
    <location>
        <begin position="66"/>
        <end position="80"/>
    </location>
</feature>